<evidence type="ECO:0000256" key="2">
    <source>
        <dbReference type="ARBA" id="ARBA00005543"/>
    </source>
</evidence>
<dbReference type="AlphaFoldDB" id="M1VZY8"/>
<sequence>MSETTPVTTPELDAPEPAELFNFTDGRFVKDEEHELAKRHREFNITELARRAARVMNADRCLSIKKLPDGQYNRVLLLALDNGKEVVAKIPNPNAGQPHFTVASEVATMKFAREVLNTDLPEVYDWCSRAEETSVGAEYILMEKMEGVELDHVWPDMAVEDRLEVVKAIAAYQLPWASVSFEQYGSLYFAEDLKEENLPALVYADDQGRRVEDPRFVVGPTTSRDTFDDGRGDIDFDRGPWSSLEEYHVAIGKREIACVQHVPHIPQSSVTLRGPGLYEPTREKKLTALECYLKLLKYLIPADRSLGSSHLWHGDLHAGNIFVDPRKPTRIVGLIDWQSIELSPLYFHADLPRFIEHDGPKLQGLERPDLPPDYDDLEDDAKKAADSLYWDQGLCAMYRLIVHLKMPKVFDCFKFEQSEAFHFISVPRSMLVAGEAYYLAQACELEKEWDTIPGAQDVVFPLTFTTSERQTIEQDRESFVLAFRAMDIIKKKLGKSLPNSGYVPKDEHKEVVDALAQATDEQSIVVSNLAIGVKREETEIPSKLISLRHVSVFGSGCESTSFTEKDESDMCDAEKEVLGGYQDFGILCNDEKHRDLLAGPEFDEEIEDDE</sequence>
<dbReference type="SUPFAM" id="SSF56112">
    <property type="entry name" value="Protein kinase-like (PK-like)"/>
    <property type="match status" value="1"/>
</dbReference>
<evidence type="ECO:0000256" key="5">
    <source>
        <dbReference type="ARBA" id="ARBA00023128"/>
    </source>
</evidence>
<dbReference type="InterPro" id="IPR051035">
    <property type="entry name" value="Mito_inheritance_9"/>
</dbReference>
<keyword evidence="4" id="KW-0809">Transit peptide</keyword>
<organism evidence="8 9">
    <name type="scientific">Claviceps purpurea (strain 20.1)</name>
    <name type="common">Ergot fungus</name>
    <name type="synonym">Sphacelia segetum</name>
    <dbReference type="NCBI Taxonomy" id="1111077"/>
    <lineage>
        <taxon>Eukaryota</taxon>
        <taxon>Fungi</taxon>
        <taxon>Dikarya</taxon>
        <taxon>Ascomycota</taxon>
        <taxon>Pezizomycotina</taxon>
        <taxon>Sordariomycetes</taxon>
        <taxon>Hypocreomycetidae</taxon>
        <taxon>Hypocreales</taxon>
        <taxon>Clavicipitaceae</taxon>
        <taxon>Claviceps</taxon>
    </lineage>
</organism>
<evidence type="ECO:0000313" key="9">
    <source>
        <dbReference type="Proteomes" id="UP000016801"/>
    </source>
</evidence>
<dbReference type="OrthoDB" id="4955290at2759"/>
<protein>
    <recommendedName>
        <fullName evidence="3">Altered inheritance of mitochondria protein 9, mitochondrial</fullName>
    </recommendedName>
    <alternativeName>
        <fullName evidence="6">Found in mitochondrial proteome protein 29</fullName>
    </alternativeName>
</protein>
<dbReference type="VEuPathDB" id="FungiDB:CPUR_06843"/>
<feature type="domain" description="Aminoglycoside phosphotransferase" evidence="7">
    <location>
        <begin position="288"/>
        <end position="345"/>
    </location>
</feature>
<dbReference type="Proteomes" id="UP000016801">
    <property type="component" value="Unassembled WGS sequence"/>
</dbReference>
<keyword evidence="9" id="KW-1185">Reference proteome</keyword>
<dbReference type="EMBL" id="CAGA01000191">
    <property type="protein sequence ID" value="CCE35413.1"/>
    <property type="molecule type" value="Genomic_DNA"/>
</dbReference>
<accession>M1VZY8</accession>
<gene>
    <name evidence="8" type="ORF">CPUR_06843</name>
</gene>
<dbReference type="InterPro" id="IPR011009">
    <property type="entry name" value="Kinase-like_dom_sf"/>
</dbReference>
<dbReference type="PANTHER" id="PTHR36091:SF1">
    <property type="entry name" value="ALTERED INHERITANCE OF MITOCHONDRIA PROTEIN 9, MITOCHONDRIAL"/>
    <property type="match status" value="1"/>
</dbReference>
<dbReference type="Pfam" id="PF01636">
    <property type="entry name" value="APH"/>
    <property type="match status" value="1"/>
</dbReference>
<comment type="similarity">
    <text evidence="2">Belongs to the AIM9 family.</text>
</comment>
<keyword evidence="5" id="KW-0496">Mitochondrion</keyword>
<dbReference type="PANTHER" id="PTHR36091">
    <property type="entry name" value="ALTERED INHERITANCE OF MITOCHONDRIA PROTEIN 9, MITOCHONDRIAL"/>
    <property type="match status" value="1"/>
</dbReference>
<dbReference type="STRING" id="1111077.M1VZY8"/>
<evidence type="ECO:0000313" key="8">
    <source>
        <dbReference type="EMBL" id="CCE35413.1"/>
    </source>
</evidence>
<evidence type="ECO:0000256" key="1">
    <source>
        <dbReference type="ARBA" id="ARBA00004173"/>
    </source>
</evidence>
<evidence type="ECO:0000256" key="3">
    <source>
        <dbReference type="ARBA" id="ARBA00016197"/>
    </source>
</evidence>
<dbReference type="Gene3D" id="3.90.1200.10">
    <property type="match status" value="1"/>
</dbReference>
<evidence type="ECO:0000259" key="7">
    <source>
        <dbReference type="Pfam" id="PF01636"/>
    </source>
</evidence>
<evidence type="ECO:0000256" key="4">
    <source>
        <dbReference type="ARBA" id="ARBA00022946"/>
    </source>
</evidence>
<dbReference type="HOGENOM" id="CLU_019189_13_0_1"/>
<dbReference type="eggNOG" id="ENOG502SHU0">
    <property type="taxonomic scope" value="Eukaryota"/>
</dbReference>
<evidence type="ECO:0000256" key="6">
    <source>
        <dbReference type="ARBA" id="ARBA00031849"/>
    </source>
</evidence>
<comment type="caution">
    <text evidence="8">The sequence shown here is derived from an EMBL/GenBank/DDBJ whole genome shotgun (WGS) entry which is preliminary data.</text>
</comment>
<dbReference type="GO" id="GO:0005739">
    <property type="term" value="C:mitochondrion"/>
    <property type="evidence" value="ECO:0007669"/>
    <property type="project" value="UniProtKB-SubCell"/>
</dbReference>
<proteinExistence type="inferred from homology"/>
<comment type="subcellular location">
    <subcellularLocation>
        <location evidence="1">Mitochondrion</location>
    </subcellularLocation>
</comment>
<name>M1VZY8_CLAP2</name>
<reference evidence="8 9" key="1">
    <citation type="journal article" date="2013" name="PLoS Genet.">
        <title>Plant-symbiotic fungi as chemical engineers: Multi-genome analysis of the Clavicipitaceae reveals dynamics of alkaloid loci.</title>
        <authorList>
            <person name="Schardl C.L."/>
            <person name="Young C.A."/>
            <person name="Hesse U."/>
            <person name="Amyotte S.G."/>
            <person name="Andreeva K."/>
            <person name="Calie P.J."/>
            <person name="Fleetwood D.J."/>
            <person name="Haws D.C."/>
            <person name="Moore N."/>
            <person name="Oeser B."/>
            <person name="Panaccione D.G."/>
            <person name="Schweri K.K."/>
            <person name="Voisey C.R."/>
            <person name="Farman M.L."/>
            <person name="Jaromczyk J.W."/>
            <person name="Roe B.A."/>
            <person name="O'Sullivan D.M."/>
            <person name="Scott B."/>
            <person name="Tudzynski P."/>
            <person name="An Z."/>
            <person name="Arnaoudova E.G."/>
            <person name="Bullock C.T."/>
            <person name="Charlton N.D."/>
            <person name="Chen L."/>
            <person name="Cox M."/>
            <person name="Dinkins R.D."/>
            <person name="Florea S."/>
            <person name="Glenn A.E."/>
            <person name="Gordon A."/>
            <person name="Gueldener U."/>
            <person name="Harris D.R."/>
            <person name="Hollin W."/>
            <person name="Jaromczyk J."/>
            <person name="Johnson R.D."/>
            <person name="Khan A.K."/>
            <person name="Leistner E."/>
            <person name="Leuchtmann A."/>
            <person name="Li C."/>
            <person name="Liu J."/>
            <person name="Liu J."/>
            <person name="Liu M."/>
            <person name="Mace W."/>
            <person name="Machado C."/>
            <person name="Nagabhyru P."/>
            <person name="Pan J."/>
            <person name="Schmid J."/>
            <person name="Sugawara K."/>
            <person name="Steiner U."/>
            <person name="Takach J.E."/>
            <person name="Tanaka E."/>
            <person name="Webb J.S."/>
            <person name="Wilson E.V."/>
            <person name="Wiseman J.L."/>
            <person name="Yoshida R."/>
            <person name="Zeng Z."/>
        </authorList>
    </citation>
    <scope>NUCLEOTIDE SEQUENCE [LARGE SCALE GENOMIC DNA]</scope>
    <source>
        <strain evidence="8 9">20.1</strain>
    </source>
</reference>
<dbReference type="InterPro" id="IPR002575">
    <property type="entry name" value="Aminoglycoside_PTrfase"/>
</dbReference>